<dbReference type="Proteomes" id="UP001369082">
    <property type="component" value="Unassembled WGS sequence"/>
</dbReference>
<feature type="non-terminal residue" evidence="1">
    <location>
        <position position="1"/>
    </location>
</feature>
<dbReference type="EMBL" id="JBAKAZ010000382">
    <property type="protein sequence ID" value="MEL0631050.1"/>
    <property type="molecule type" value="Genomic_DNA"/>
</dbReference>
<reference evidence="1 2" key="1">
    <citation type="submission" date="2024-02" db="EMBL/GenBank/DDBJ databases">
        <title>Bacteria isolated from the canopy kelp, Nereocystis luetkeana.</title>
        <authorList>
            <person name="Pfister C.A."/>
            <person name="Younker I.T."/>
            <person name="Light S.H."/>
        </authorList>
    </citation>
    <scope>NUCLEOTIDE SEQUENCE [LARGE SCALE GENOMIC DNA]</scope>
    <source>
        <strain evidence="1 2">TI.1.05</strain>
    </source>
</reference>
<dbReference type="RefSeq" id="WP_341599176.1">
    <property type="nucleotide sequence ID" value="NZ_JBAKAZ010000382.1"/>
</dbReference>
<feature type="non-terminal residue" evidence="1">
    <location>
        <position position="71"/>
    </location>
</feature>
<name>A0ABU9GUX0_9GAMM</name>
<gene>
    <name evidence="1" type="ORF">V6256_15895</name>
</gene>
<keyword evidence="2" id="KW-1185">Reference proteome</keyword>
<sequence>RTMGQQADNNDSRSVTEITESLIKKAGFEIIVTDALADQFCGMTYDSKGMSELALQKSQKLEAALWLASEQ</sequence>
<evidence type="ECO:0000313" key="1">
    <source>
        <dbReference type="EMBL" id="MEL0631050.1"/>
    </source>
</evidence>
<proteinExistence type="predicted"/>
<evidence type="ECO:0008006" key="3">
    <source>
        <dbReference type="Google" id="ProtNLM"/>
    </source>
</evidence>
<evidence type="ECO:0000313" key="2">
    <source>
        <dbReference type="Proteomes" id="UP001369082"/>
    </source>
</evidence>
<comment type="caution">
    <text evidence="1">The sequence shown here is derived from an EMBL/GenBank/DDBJ whole genome shotgun (WGS) entry which is preliminary data.</text>
</comment>
<accession>A0ABU9GUX0</accession>
<organism evidence="1 2">
    <name type="scientific">Psychromonas aquatilis</name>
    <dbReference type="NCBI Taxonomy" id="2005072"/>
    <lineage>
        <taxon>Bacteria</taxon>
        <taxon>Pseudomonadati</taxon>
        <taxon>Pseudomonadota</taxon>
        <taxon>Gammaproteobacteria</taxon>
        <taxon>Alteromonadales</taxon>
        <taxon>Psychromonadaceae</taxon>
        <taxon>Psychromonas</taxon>
    </lineage>
</organism>
<protein>
    <recommendedName>
        <fullName evidence="3">Isochorismatase family protein</fullName>
    </recommendedName>
</protein>